<evidence type="ECO:0000259" key="6">
    <source>
        <dbReference type="PROSITE" id="PS50043"/>
    </source>
</evidence>
<dbReference type="Pfam" id="PF00196">
    <property type="entry name" value="GerE"/>
    <property type="match status" value="1"/>
</dbReference>
<keyword evidence="1 5" id="KW-0597">Phosphoprotein</keyword>
<dbReference type="SUPFAM" id="SSF52172">
    <property type="entry name" value="CheY-like"/>
    <property type="match status" value="1"/>
</dbReference>
<evidence type="ECO:0000259" key="7">
    <source>
        <dbReference type="PROSITE" id="PS50110"/>
    </source>
</evidence>
<evidence type="ECO:0000256" key="3">
    <source>
        <dbReference type="ARBA" id="ARBA00023125"/>
    </source>
</evidence>
<evidence type="ECO:0000313" key="8">
    <source>
        <dbReference type="EMBL" id="TCO81302.1"/>
    </source>
</evidence>
<evidence type="ECO:0000313" key="9">
    <source>
        <dbReference type="Proteomes" id="UP000295765"/>
    </source>
</evidence>
<evidence type="ECO:0000256" key="5">
    <source>
        <dbReference type="PROSITE-ProRule" id="PRU00169"/>
    </source>
</evidence>
<dbReference type="CDD" id="cd17535">
    <property type="entry name" value="REC_NarL-like"/>
    <property type="match status" value="1"/>
</dbReference>
<dbReference type="InterPro" id="IPR039420">
    <property type="entry name" value="WalR-like"/>
</dbReference>
<protein>
    <submittedName>
        <fullName evidence="8">LuxR family two component transcriptional regulator</fullName>
    </submittedName>
</protein>
<dbReference type="EMBL" id="SLWY01000009">
    <property type="protein sequence ID" value="TCO81302.1"/>
    <property type="molecule type" value="Genomic_DNA"/>
</dbReference>
<dbReference type="SMART" id="SM00421">
    <property type="entry name" value="HTH_LUXR"/>
    <property type="match status" value="1"/>
</dbReference>
<dbReference type="SUPFAM" id="SSF46894">
    <property type="entry name" value="C-terminal effector domain of the bipartite response regulators"/>
    <property type="match status" value="1"/>
</dbReference>
<sequence>MTAAPVRLLLVDDHPLVRDGLRARLEATARFRVVAEAGDAGAALQAVVEHAPDLVLMDIGMRGVNGLEATRRLLAARPELPVLILTMHEDPGYVAEAARAGARGYVLKDAPAEAIVAAIEAVLAGAGFQAPAGLDRVAAVELSPREREIATLVARGLSNRQIAAQLSLSARTVETHRLNIMRKLDLDGAAALVRYVLERGWN</sequence>
<dbReference type="GO" id="GO:0006355">
    <property type="term" value="P:regulation of DNA-templated transcription"/>
    <property type="evidence" value="ECO:0007669"/>
    <property type="project" value="InterPro"/>
</dbReference>
<dbReference type="PRINTS" id="PR00038">
    <property type="entry name" value="HTHLUXR"/>
</dbReference>
<dbReference type="AlphaFoldDB" id="A0A4R2LAG5"/>
<evidence type="ECO:0000256" key="4">
    <source>
        <dbReference type="ARBA" id="ARBA00023163"/>
    </source>
</evidence>
<keyword evidence="4" id="KW-0804">Transcription</keyword>
<dbReference type="CDD" id="cd06170">
    <property type="entry name" value="LuxR_C_like"/>
    <property type="match status" value="1"/>
</dbReference>
<dbReference type="InterPro" id="IPR001789">
    <property type="entry name" value="Sig_transdc_resp-reg_receiver"/>
</dbReference>
<dbReference type="PROSITE" id="PS00622">
    <property type="entry name" value="HTH_LUXR_1"/>
    <property type="match status" value="1"/>
</dbReference>
<accession>A0A4R2LAG5</accession>
<dbReference type="PANTHER" id="PTHR43214">
    <property type="entry name" value="TWO-COMPONENT RESPONSE REGULATOR"/>
    <property type="match status" value="1"/>
</dbReference>
<comment type="caution">
    <text evidence="8">The sequence shown here is derived from an EMBL/GenBank/DDBJ whole genome shotgun (WGS) entry which is preliminary data.</text>
</comment>
<name>A0A4R2LAG5_9GAMM</name>
<dbReference type="InterPro" id="IPR016032">
    <property type="entry name" value="Sig_transdc_resp-reg_C-effctor"/>
</dbReference>
<feature type="domain" description="HTH luxR-type" evidence="6">
    <location>
        <begin position="135"/>
        <end position="200"/>
    </location>
</feature>
<dbReference type="PANTHER" id="PTHR43214:SF41">
    <property type="entry name" value="NITRATE_NITRITE RESPONSE REGULATOR PROTEIN NARP"/>
    <property type="match status" value="1"/>
</dbReference>
<evidence type="ECO:0000256" key="2">
    <source>
        <dbReference type="ARBA" id="ARBA00023015"/>
    </source>
</evidence>
<dbReference type="RefSeq" id="WP_132542008.1">
    <property type="nucleotide sequence ID" value="NZ_SLWY01000009.1"/>
</dbReference>
<dbReference type="PROSITE" id="PS50043">
    <property type="entry name" value="HTH_LUXR_2"/>
    <property type="match status" value="1"/>
</dbReference>
<feature type="domain" description="Response regulatory" evidence="7">
    <location>
        <begin position="7"/>
        <end position="123"/>
    </location>
</feature>
<dbReference type="GO" id="GO:0003677">
    <property type="term" value="F:DNA binding"/>
    <property type="evidence" value="ECO:0007669"/>
    <property type="project" value="UniProtKB-KW"/>
</dbReference>
<dbReference type="InterPro" id="IPR058245">
    <property type="entry name" value="NreC/VraR/RcsB-like_REC"/>
</dbReference>
<dbReference type="Proteomes" id="UP000295765">
    <property type="component" value="Unassembled WGS sequence"/>
</dbReference>
<dbReference type="PROSITE" id="PS50110">
    <property type="entry name" value="RESPONSE_REGULATORY"/>
    <property type="match status" value="1"/>
</dbReference>
<gene>
    <name evidence="8" type="ORF">EV699_109144</name>
</gene>
<dbReference type="OrthoDB" id="9796655at2"/>
<keyword evidence="9" id="KW-1185">Reference proteome</keyword>
<organism evidence="8 9">
    <name type="scientific">Plasticicumulans lactativorans</name>
    <dbReference type="NCBI Taxonomy" id="1133106"/>
    <lineage>
        <taxon>Bacteria</taxon>
        <taxon>Pseudomonadati</taxon>
        <taxon>Pseudomonadota</taxon>
        <taxon>Gammaproteobacteria</taxon>
        <taxon>Candidatus Competibacteraceae</taxon>
        <taxon>Plasticicumulans</taxon>
    </lineage>
</organism>
<dbReference type="InterPro" id="IPR000792">
    <property type="entry name" value="Tscrpt_reg_LuxR_C"/>
</dbReference>
<dbReference type="SMART" id="SM00448">
    <property type="entry name" value="REC"/>
    <property type="match status" value="1"/>
</dbReference>
<keyword evidence="3" id="KW-0238">DNA-binding</keyword>
<proteinExistence type="predicted"/>
<feature type="modified residue" description="4-aspartylphosphate" evidence="5">
    <location>
        <position position="58"/>
    </location>
</feature>
<dbReference type="Gene3D" id="3.40.50.2300">
    <property type="match status" value="1"/>
</dbReference>
<dbReference type="InterPro" id="IPR011006">
    <property type="entry name" value="CheY-like_superfamily"/>
</dbReference>
<dbReference type="GO" id="GO:0000160">
    <property type="term" value="P:phosphorelay signal transduction system"/>
    <property type="evidence" value="ECO:0007669"/>
    <property type="project" value="InterPro"/>
</dbReference>
<evidence type="ECO:0000256" key="1">
    <source>
        <dbReference type="ARBA" id="ARBA00022553"/>
    </source>
</evidence>
<keyword evidence="2" id="KW-0805">Transcription regulation</keyword>
<reference evidence="8 9" key="1">
    <citation type="submission" date="2019-03" db="EMBL/GenBank/DDBJ databases">
        <title>Genomic Encyclopedia of Type Strains, Phase IV (KMG-IV): sequencing the most valuable type-strain genomes for metagenomic binning, comparative biology and taxonomic classification.</title>
        <authorList>
            <person name="Goeker M."/>
        </authorList>
    </citation>
    <scope>NUCLEOTIDE SEQUENCE [LARGE SCALE GENOMIC DNA]</scope>
    <source>
        <strain evidence="8 9">DSM 25287</strain>
    </source>
</reference>
<dbReference type="Pfam" id="PF00072">
    <property type="entry name" value="Response_reg"/>
    <property type="match status" value="1"/>
</dbReference>